<comment type="caution">
    <text evidence="1">The sequence shown here is derived from an EMBL/GenBank/DDBJ whole genome shotgun (WGS) entry which is preliminary data.</text>
</comment>
<name>A0A7W6DJW3_9SPHN</name>
<sequence>MDDMNYLLQREQEELLHAQNALCPAERRTHYGLAERFARRVRQHPLPYRSVRQDGFIAFNPHPFGGEGKQI</sequence>
<organism evidence="1 2">
    <name type="scientific">Sphingobium fontiphilum</name>
    <dbReference type="NCBI Taxonomy" id="944425"/>
    <lineage>
        <taxon>Bacteria</taxon>
        <taxon>Pseudomonadati</taxon>
        <taxon>Pseudomonadota</taxon>
        <taxon>Alphaproteobacteria</taxon>
        <taxon>Sphingomonadales</taxon>
        <taxon>Sphingomonadaceae</taxon>
        <taxon>Sphingobium</taxon>
    </lineage>
</organism>
<proteinExistence type="predicted"/>
<dbReference type="EMBL" id="JACIEB010000001">
    <property type="protein sequence ID" value="MBB3981133.1"/>
    <property type="molecule type" value="Genomic_DNA"/>
</dbReference>
<gene>
    <name evidence="1" type="ORF">GGR44_000764</name>
</gene>
<evidence type="ECO:0000313" key="2">
    <source>
        <dbReference type="Proteomes" id="UP000552757"/>
    </source>
</evidence>
<keyword evidence="2" id="KW-1185">Reference proteome</keyword>
<reference evidence="1 2" key="1">
    <citation type="submission" date="2020-08" db="EMBL/GenBank/DDBJ databases">
        <title>Genomic Encyclopedia of Type Strains, Phase IV (KMG-IV): sequencing the most valuable type-strain genomes for metagenomic binning, comparative biology and taxonomic classification.</title>
        <authorList>
            <person name="Goeker M."/>
        </authorList>
    </citation>
    <scope>NUCLEOTIDE SEQUENCE [LARGE SCALE GENOMIC DNA]</scope>
    <source>
        <strain evidence="1 2">DSM 29348</strain>
    </source>
</reference>
<protein>
    <submittedName>
        <fullName evidence="1">Uncharacterized protein</fullName>
    </submittedName>
</protein>
<accession>A0A7W6DJW3</accession>
<dbReference type="AlphaFoldDB" id="A0A7W6DJW3"/>
<dbReference type="Proteomes" id="UP000552757">
    <property type="component" value="Unassembled WGS sequence"/>
</dbReference>
<evidence type="ECO:0000313" key="1">
    <source>
        <dbReference type="EMBL" id="MBB3981133.1"/>
    </source>
</evidence>